<sequence length="77" mass="8365">MTVGSGSGTDQCWLVRPLSLMDSRVLLTEDRRTAAESWLLADLDPDFWRAPGVMNEAVSWSGSMARLRPKAGPSAVS</sequence>
<dbReference type="EMBL" id="JAUZQC010000022">
    <property type="protein sequence ID" value="KAK5850406.1"/>
    <property type="molecule type" value="Genomic_DNA"/>
</dbReference>
<keyword evidence="2" id="KW-1185">Reference proteome</keyword>
<comment type="caution">
    <text evidence="1">The sequence shown here is derived from an EMBL/GenBank/DDBJ whole genome shotgun (WGS) entry which is preliminary data.</text>
</comment>
<reference evidence="1 2" key="2">
    <citation type="journal article" date="2023" name="Mol. Biol. Evol.">
        <title>Genomics of Secondarily Temperate Adaptation in the Only Non-Antarctic Icefish.</title>
        <authorList>
            <person name="Rivera-Colon A.G."/>
            <person name="Rayamajhi N."/>
            <person name="Minhas B.F."/>
            <person name="Madrigal G."/>
            <person name="Bilyk K.T."/>
            <person name="Yoon V."/>
            <person name="Hune M."/>
            <person name="Gregory S."/>
            <person name="Cheng C.H.C."/>
            <person name="Catchen J.M."/>
        </authorList>
    </citation>
    <scope>NUCLEOTIDE SEQUENCE [LARGE SCALE GENOMIC DNA]</scope>
    <source>
        <strain evidence="1">JMC-PN-2008</strain>
    </source>
</reference>
<organism evidence="1 2">
    <name type="scientific">Eleginops maclovinus</name>
    <name type="common">Patagonian blennie</name>
    <name type="synonym">Eleginus maclovinus</name>
    <dbReference type="NCBI Taxonomy" id="56733"/>
    <lineage>
        <taxon>Eukaryota</taxon>
        <taxon>Metazoa</taxon>
        <taxon>Chordata</taxon>
        <taxon>Craniata</taxon>
        <taxon>Vertebrata</taxon>
        <taxon>Euteleostomi</taxon>
        <taxon>Actinopterygii</taxon>
        <taxon>Neopterygii</taxon>
        <taxon>Teleostei</taxon>
        <taxon>Neoteleostei</taxon>
        <taxon>Acanthomorphata</taxon>
        <taxon>Eupercaria</taxon>
        <taxon>Perciformes</taxon>
        <taxon>Notothenioidei</taxon>
        <taxon>Eleginopidae</taxon>
        <taxon>Eleginops</taxon>
    </lineage>
</organism>
<evidence type="ECO:0000313" key="1">
    <source>
        <dbReference type="EMBL" id="KAK5850406.1"/>
    </source>
</evidence>
<protein>
    <submittedName>
        <fullName evidence="1">Uncharacterized protein</fullName>
    </submittedName>
</protein>
<name>A0AAN7ZZT4_ELEMC</name>
<accession>A0AAN7ZZT4</accession>
<proteinExistence type="predicted"/>
<dbReference type="Proteomes" id="UP001346869">
    <property type="component" value="Unassembled WGS sequence"/>
</dbReference>
<gene>
    <name evidence="1" type="ORF">PBY51_001289</name>
</gene>
<evidence type="ECO:0000313" key="2">
    <source>
        <dbReference type="Proteomes" id="UP001346869"/>
    </source>
</evidence>
<reference evidence="1 2" key="1">
    <citation type="journal article" date="2023" name="Genes (Basel)">
        <title>Chromosome-Level Genome Assembly and Circadian Gene Repertoire of the Patagonia Blennie Eleginops maclovinus-The Closest Ancestral Proxy of Antarctic Cryonotothenioids.</title>
        <authorList>
            <person name="Cheng C.C."/>
            <person name="Rivera-Colon A.G."/>
            <person name="Minhas B.F."/>
            <person name="Wilson L."/>
            <person name="Rayamajhi N."/>
            <person name="Vargas-Chacoff L."/>
            <person name="Catchen J.M."/>
        </authorList>
    </citation>
    <scope>NUCLEOTIDE SEQUENCE [LARGE SCALE GENOMIC DNA]</scope>
    <source>
        <strain evidence="1">JMC-PN-2008</strain>
    </source>
</reference>
<dbReference type="AlphaFoldDB" id="A0AAN7ZZT4"/>